<dbReference type="GO" id="GO:0000139">
    <property type="term" value="C:Golgi membrane"/>
    <property type="evidence" value="ECO:0007669"/>
    <property type="project" value="UniProtKB-SubCell"/>
</dbReference>
<dbReference type="GO" id="GO:0009312">
    <property type="term" value="P:oligosaccharide biosynthetic process"/>
    <property type="evidence" value="ECO:0007669"/>
    <property type="project" value="TreeGrafter"/>
</dbReference>
<keyword evidence="9" id="KW-0333">Golgi apparatus</keyword>
<comment type="subcellular location">
    <subcellularLocation>
        <location evidence="1">Golgi apparatus membrane</location>
        <topology evidence="1">Single-pass type II membrane protein</topology>
    </subcellularLocation>
</comment>
<evidence type="ECO:0000256" key="6">
    <source>
        <dbReference type="ARBA" id="ARBA00022692"/>
    </source>
</evidence>
<dbReference type="PANTHER" id="PTHR45941:SF1">
    <property type="entry name" value="ALPHA-N-ACETYLGALACTOSAMINIDE ALPHA-2,6-SIALYLTRANSFERASE 1"/>
    <property type="match status" value="1"/>
</dbReference>
<organism evidence="18 19">
    <name type="scientific">Orycteropus afer afer</name>
    <dbReference type="NCBI Taxonomy" id="1230840"/>
    <lineage>
        <taxon>Eukaryota</taxon>
        <taxon>Metazoa</taxon>
        <taxon>Chordata</taxon>
        <taxon>Craniata</taxon>
        <taxon>Vertebrata</taxon>
        <taxon>Euteleostomi</taxon>
        <taxon>Mammalia</taxon>
        <taxon>Eutheria</taxon>
        <taxon>Afrotheria</taxon>
        <taxon>Tubulidentata</taxon>
        <taxon>Orycteropodidae</taxon>
        <taxon>Orycteropus</taxon>
    </lineage>
</organism>
<dbReference type="OrthoDB" id="10264956at2759"/>
<dbReference type="Gene3D" id="3.90.1480.20">
    <property type="entry name" value="Glycosyl transferase family 29"/>
    <property type="match status" value="1"/>
</dbReference>
<evidence type="ECO:0000256" key="15">
    <source>
        <dbReference type="ARBA" id="ARBA00050664"/>
    </source>
</evidence>
<keyword evidence="4" id="KW-0328">Glycosyltransferase</keyword>
<feature type="compositionally biased region" description="Polar residues" evidence="17">
    <location>
        <begin position="135"/>
        <end position="146"/>
    </location>
</feature>
<keyword evidence="11" id="KW-1015">Disulfide bond</keyword>
<dbReference type="InterPro" id="IPR001675">
    <property type="entry name" value="Glyco_trans_29"/>
</dbReference>
<dbReference type="PANTHER" id="PTHR45941">
    <property type="entry name" value="ALPHA-N-ACETYLGALACTOSAMINIDE ALPHA-2,6-SIALYLTRANSFERASE 2-LIKE-RELATED"/>
    <property type="match status" value="1"/>
</dbReference>
<comment type="catalytic activity">
    <reaction evidence="16">
        <text>a 3-O-[N-acetyl-alpha-D-galactosaminyl]-L-threonyl-[protein] + CMP-N-acetyl-beta-neuraminate = a 3-O-[N-acetyl-alpha-neuraminosyl-(2-&gt;6)-N-acetyl-alpha-D-galactosaminyl]-L-threonyl-[protein] + CMP + H(+)</text>
        <dbReference type="Rhea" id="RHEA:81643"/>
        <dbReference type="Rhea" id="RHEA-COMP:11689"/>
        <dbReference type="Rhea" id="RHEA-COMP:19720"/>
        <dbReference type="ChEBI" id="CHEBI:15378"/>
        <dbReference type="ChEBI" id="CHEBI:57812"/>
        <dbReference type="ChEBI" id="CHEBI:60377"/>
        <dbReference type="ChEBI" id="CHEBI:87075"/>
        <dbReference type="ChEBI" id="CHEBI:231970"/>
    </reaction>
    <physiologicalReaction direction="left-to-right" evidence="16">
        <dbReference type="Rhea" id="RHEA:81644"/>
    </physiologicalReaction>
</comment>
<keyword evidence="10" id="KW-0472">Membrane</keyword>
<evidence type="ECO:0000256" key="2">
    <source>
        <dbReference type="ARBA" id="ARBA00004922"/>
    </source>
</evidence>
<evidence type="ECO:0000256" key="17">
    <source>
        <dbReference type="SAM" id="MobiDB-lite"/>
    </source>
</evidence>
<evidence type="ECO:0000256" key="16">
    <source>
        <dbReference type="ARBA" id="ARBA00052285"/>
    </source>
</evidence>
<feature type="compositionally biased region" description="Polar residues" evidence="17">
    <location>
        <begin position="53"/>
        <end position="66"/>
    </location>
</feature>
<feature type="compositionally biased region" description="Polar residues" evidence="17">
    <location>
        <begin position="154"/>
        <end position="165"/>
    </location>
</feature>
<gene>
    <name evidence="19" type="primary">ST6GALNAC1</name>
</gene>
<feature type="region of interest" description="Disordered" evidence="17">
    <location>
        <begin position="38"/>
        <end position="219"/>
    </location>
</feature>
<keyword evidence="6" id="KW-0812">Transmembrane</keyword>
<dbReference type="GO" id="GO:0001665">
    <property type="term" value="F:alpha-N-acetylgalactosaminide alpha-2,6-sialyltransferase activity"/>
    <property type="evidence" value="ECO:0007669"/>
    <property type="project" value="UniProtKB-EC"/>
</dbReference>
<sequence length="583" mass="66422">MRGCPRRLGRLGQAVQWPLLLALLVFFLFTLPSFVKEPDRKPSRYQDTENIQRRSPGSTPKANSQAPAVRRKMGTHGESARETHMLNKQPESIARVAKETRPAGAWGVSPREQHRAPPTAKAGEPESQGEEKTTEGTLSLGTQEKQVPTDRTGLLSQQSQDTQVTRGRGQQHPHPTTPRTGSVRRRDTGATAAETLTTVRAEGGTTAVGREKSPPASIRPRTKAKVRLKGPTAQAAQRLRAANFQSEPRWDFEENYSLEVGGLQTTCPDSVKVKAAQSRWLQPLFLPNLTLFLDSRRFNQSEWDRLEHFAPPFGFMELNYSLVQRVVTRFPPVPQQQLLLAGLPAGEPRCVSCAVVGNGGILNNSRVGQEIDSHNYVFRLSGAVIKGYEQDVGTRTSFYGFTAFSLAQSLLLLGNRGFQHVPLEKDVRYLHILEGTRDYEWLEALLLNQTLMENNFHWFRRRPLEAFRDALHLDRYLLLHPDLLRYMKNRFLRSKTLDTSHWRIYRPTTGALLLLTALQLCDRVSAYGFITSGHERFSDHYYDKSWKPLIFYMNHDFKLERALWKRLHDEGLIRLYQRPEPPQ</sequence>
<keyword evidence="7" id="KW-0735">Signal-anchor</keyword>
<evidence type="ECO:0000256" key="10">
    <source>
        <dbReference type="ARBA" id="ARBA00023136"/>
    </source>
</evidence>
<dbReference type="CTD" id="55808"/>
<dbReference type="Pfam" id="PF00777">
    <property type="entry name" value="Glyco_transf_29"/>
    <property type="match status" value="1"/>
</dbReference>
<keyword evidence="12" id="KW-0325">Glycoprotein</keyword>
<evidence type="ECO:0000256" key="12">
    <source>
        <dbReference type="ARBA" id="ARBA00023180"/>
    </source>
</evidence>
<dbReference type="RefSeq" id="XP_007958041.1">
    <property type="nucleotide sequence ID" value="XM_007959850.1"/>
</dbReference>
<name>A0A8B7BEV9_ORYAF</name>
<accession>A0A8B7BEV9</accession>
<evidence type="ECO:0000256" key="4">
    <source>
        <dbReference type="ARBA" id="ARBA00022676"/>
    </source>
</evidence>
<evidence type="ECO:0000256" key="11">
    <source>
        <dbReference type="ARBA" id="ARBA00023157"/>
    </source>
</evidence>
<evidence type="ECO:0000313" key="19">
    <source>
        <dbReference type="RefSeq" id="XP_007958041.1"/>
    </source>
</evidence>
<comment type="catalytic activity">
    <reaction evidence="13">
        <text>a beta-D-galactosyl-(1-&gt;3)-N-acetyl-alpha-D-galactosaminyl derivative + CMP-N-acetyl-beta-neuraminate = a beta-D-galactosyl-(1-&gt;3)-[N-acetyl-alpha-neuraminyl-(2-&gt;6)]-N-acetyl-alpha-D-galactosaminyl derivative + CMP + H(+)</text>
        <dbReference type="Rhea" id="RHEA:11136"/>
        <dbReference type="ChEBI" id="CHEBI:15378"/>
        <dbReference type="ChEBI" id="CHEBI:57812"/>
        <dbReference type="ChEBI" id="CHEBI:60377"/>
        <dbReference type="ChEBI" id="CHEBI:133470"/>
        <dbReference type="ChEBI" id="CHEBI:140764"/>
        <dbReference type="EC" id="2.4.3.3"/>
    </reaction>
    <physiologicalReaction direction="left-to-right" evidence="13">
        <dbReference type="Rhea" id="RHEA:11137"/>
    </physiologicalReaction>
</comment>
<dbReference type="InterPro" id="IPR038578">
    <property type="entry name" value="GT29-like_sf"/>
</dbReference>
<dbReference type="GeneID" id="103214053"/>
<evidence type="ECO:0000256" key="14">
    <source>
        <dbReference type="ARBA" id="ARBA00039109"/>
    </source>
</evidence>
<dbReference type="AlphaFoldDB" id="A0A8B7BEV9"/>
<dbReference type="EC" id="2.4.3.3" evidence="14"/>
<evidence type="ECO:0000256" key="7">
    <source>
        <dbReference type="ARBA" id="ARBA00022968"/>
    </source>
</evidence>
<evidence type="ECO:0000256" key="9">
    <source>
        <dbReference type="ARBA" id="ARBA00023034"/>
    </source>
</evidence>
<proteinExistence type="inferred from homology"/>
<evidence type="ECO:0000256" key="8">
    <source>
        <dbReference type="ARBA" id="ARBA00022989"/>
    </source>
</evidence>
<evidence type="ECO:0000256" key="3">
    <source>
        <dbReference type="ARBA" id="ARBA00006003"/>
    </source>
</evidence>
<evidence type="ECO:0000256" key="5">
    <source>
        <dbReference type="ARBA" id="ARBA00022679"/>
    </source>
</evidence>
<evidence type="ECO:0000313" key="18">
    <source>
        <dbReference type="Proteomes" id="UP000694850"/>
    </source>
</evidence>
<evidence type="ECO:0000256" key="13">
    <source>
        <dbReference type="ARBA" id="ARBA00036348"/>
    </source>
</evidence>
<comment type="similarity">
    <text evidence="3">Belongs to the glycosyltransferase 29 family.</text>
</comment>
<evidence type="ECO:0000256" key="1">
    <source>
        <dbReference type="ARBA" id="ARBA00004323"/>
    </source>
</evidence>
<dbReference type="Proteomes" id="UP000694850">
    <property type="component" value="Unplaced"/>
</dbReference>
<dbReference type="FunFam" id="3.90.1480.20:FF:000013">
    <property type="entry name" value="ST6 N-acetylgalactosaminide alpha-2,6-sialyltransferase 1"/>
    <property type="match status" value="1"/>
</dbReference>
<protein>
    <recommendedName>
        <fullName evidence="14">alpha-N-acetylgalactosaminide alpha-2,6-sialyltransferase</fullName>
        <ecNumber evidence="14">2.4.3.3</ecNumber>
    </recommendedName>
</protein>
<comment type="pathway">
    <text evidence="2">Protein modification; protein glycosylation.</text>
</comment>
<keyword evidence="18" id="KW-1185">Reference proteome</keyword>
<keyword evidence="5" id="KW-0808">Transferase</keyword>
<reference evidence="19" key="1">
    <citation type="submission" date="2025-08" db="UniProtKB">
        <authorList>
            <consortium name="RefSeq"/>
        </authorList>
    </citation>
    <scope>IDENTIFICATION</scope>
</reference>
<feature type="compositionally biased region" description="Basic and acidic residues" evidence="17">
    <location>
        <begin position="38"/>
        <end position="52"/>
    </location>
</feature>
<dbReference type="GO" id="GO:1901137">
    <property type="term" value="P:carbohydrate derivative biosynthetic process"/>
    <property type="evidence" value="ECO:0007669"/>
    <property type="project" value="UniProtKB-ARBA"/>
</dbReference>
<comment type="catalytic activity">
    <reaction evidence="15">
        <text>a 3-O-[N-acetyl-alpha-neuraminyl-(2-&gt;3)-beta-D-galactosyl-(1-&gt;3)-N-acetyl-alpha-D-galactosaminyl]-L-threonyl-[protein] + CMP-N-acetyl-beta-neuraminate = a 3-O-{alpha-Neu5Ac-(2-&gt;3)-beta-D-Gal-(1-&gt;3)-[alpha-Neu5Ac-(2-&gt;6)]-alpha-D-GalNAc}-L-threonyl-[protein] + CMP + H(+)</text>
        <dbReference type="Rhea" id="RHEA:81659"/>
        <dbReference type="Rhea" id="RHEA-COMP:14417"/>
        <dbReference type="Rhea" id="RHEA-COMP:16763"/>
        <dbReference type="ChEBI" id="CHEBI:15378"/>
        <dbReference type="ChEBI" id="CHEBI:57812"/>
        <dbReference type="ChEBI" id="CHEBI:60377"/>
        <dbReference type="ChEBI" id="CHEBI:139598"/>
        <dbReference type="ChEBI" id="CHEBI:156398"/>
    </reaction>
    <physiologicalReaction direction="left-to-right" evidence="15">
        <dbReference type="Rhea" id="RHEA:81660"/>
    </physiologicalReaction>
</comment>
<keyword evidence="8" id="KW-1133">Transmembrane helix</keyword>